<dbReference type="InterPro" id="IPR013762">
    <property type="entry name" value="Integrase-like_cat_sf"/>
</dbReference>
<evidence type="ECO:0000259" key="6">
    <source>
        <dbReference type="PROSITE" id="PS51900"/>
    </source>
</evidence>
<reference evidence="7 8" key="1">
    <citation type="journal article" date="2010" name="Stand. Genomic Sci.">
        <title>Complete genome sequence of Segniliparus rotundus type strain (CDC 1076).</title>
        <authorList>
            <person name="Sikorski J."/>
            <person name="Lapidus A."/>
            <person name="Copeland A."/>
            <person name="Misra M."/>
            <person name="Glavina Del Rio T."/>
            <person name="Nolan M."/>
            <person name="Lucas S."/>
            <person name="Chen F."/>
            <person name="Tice H."/>
            <person name="Cheng J.F."/>
            <person name="Jando M."/>
            <person name="Schneider S."/>
            <person name="Bruce D."/>
            <person name="Goodwin L."/>
            <person name="Pitluck S."/>
            <person name="Liolios K."/>
            <person name="Mikhailova N."/>
            <person name="Pati A."/>
            <person name="Ivanova N."/>
            <person name="Mavromatis K."/>
            <person name="Chen A."/>
            <person name="Palaniappan K."/>
            <person name="Chertkov O."/>
            <person name="Land M."/>
            <person name="Hauser L."/>
            <person name="Chang Y.J."/>
            <person name="Jeffries C.D."/>
            <person name="Brettin T."/>
            <person name="Detter J.C."/>
            <person name="Han C."/>
            <person name="Rohde M."/>
            <person name="Goker M."/>
            <person name="Bristow J."/>
            <person name="Eisen J.A."/>
            <person name="Markowitz V."/>
            <person name="Hugenholtz P."/>
            <person name="Kyrpides N.C."/>
            <person name="Klenk H.P."/>
        </authorList>
    </citation>
    <scope>NUCLEOTIDE SEQUENCE [LARGE SCALE GENOMIC DNA]</scope>
    <source>
        <strain evidence="8">ATCC BAA-972 / CDC 1076 / CIP 108378 / DSM 44985 / JCM 13578</strain>
    </source>
</reference>
<dbReference type="HOGENOM" id="CLU_027562_17_1_11"/>
<keyword evidence="3" id="KW-0233">DNA recombination</keyword>
<accession>D6Z7E5</accession>
<dbReference type="PANTHER" id="PTHR30349:SF41">
    <property type="entry name" value="INTEGRASE_RECOMBINASE PROTEIN MJ0367-RELATED"/>
    <property type="match status" value="1"/>
</dbReference>
<dbReference type="Gene3D" id="1.10.443.10">
    <property type="entry name" value="Intergrase catalytic core"/>
    <property type="match status" value="1"/>
</dbReference>
<evidence type="ECO:0000313" key="8">
    <source>
        <dbReference type="Proteomes" id="UP000002247"/>
    </source>
</evidence>
<feature type="domain" description="Tyr recombinase" evidence="5">
    <location>
        <begin position="192"/>
        <end position="390"/>
    </location>
</feature>
<evidence type="ECO:0000259" key="5">
    <source>
        <dbReference type="PROSITE" id="PS51898"/>
    </source>
</evidence>
<dbReference type="AlphaFoldDB" id="D6Z7E5"/>
<keyword evidence="2 4" id="KW-0238">DNA-binding</keyword>
<dbReference type="InterPro" id="IPR011010">
    <property type="entry name" value="DNA_brk_join_enz"/>
</dbReference>
<dbReference type="KEGG" id="srt:Srot_1411"/>
<dbReference type="CDD" id="cd01189">
    <property type="entry name" value="INT_ICEBs1_C_like"/>
    <property type="match status" value="1"/>
</dbReference>
<dbReference type="eggNOG" id="COG0582">
    <property type="taxonomic scope" value="Bacteria"/>
</dbReference>
<dbReference type="Pfam" id="PF14657">
    <property type="entry name" value="Arm-DNA-bind_4"/>
    <property type="match status" value="1"/>
</dbReference>
<dbReference type="InterPro" id="IPR028259">
    <property type="entry name" value="AP2-like_int_N"/>
</dbReference>
<protein>
    <submittedName>
        <fullName evidence="7">Integrase family protein</fullName>
    </submittedName>
</protein>
<organism evidence="7 8">
    <name type="scientific">Segniliparus rotundus (strain ATCC BAA-972 / CDC 1076 / CIP 108378 / DSM 44985 / JCM 13578)</name>
    <dbReference type="NCBI Taxonomy" id="640132"/>
    <lineage>
        <taxon>Bacteria</taxon>
        <taxon>Bacillati</taxon>
        <taxon>Actinomycetota</taxon>
        <taxon>Actinomycetes</taxon>
        <taxon>Mycobacteriales</taxon>
        <taxon>Segniliparaceae</taxon>
        <taxon>Segniliparus</taxon>
    </lineage>
</organism>
<dbReference type="InterPro" id="IPR050090">
    <property type="entry name" value="Tyrosine_recombinase_XerCD"/>
</dbReference>
<dbReference type="InterPro" id="IPR010998">
    <property type="entry name" value="Integrase_recombinase_N"/>
</dbReference>
<evidence type="ECO:0000256" key="1">
    <source>
        <dbReference type="ARBA" id="ARBA00008857"/>
    </source>
</evidence>
<evidence type="ECO:0000256" key="2">
    <source>
        <dbReference type="ARBA" id="ARBA00023125"/>
    </source>
</evidence>
<dbReference type="PROSITE" id="PS51898">
    <property type="entry name" value="TYR_RECOMBINASE"/>
    <property type="match status" value="1"/>
</dbReference>
<dbReference type="PROSITE" id="PS51900">
    <property type="entry name" value="CB"/>
    <property type="match status" value="1"/>
</dbReference>
<dbReference type="InterPro" id="IPR002104">
    <property type="entry name" value="Integrase_catalytic"/>
</dbReference>
<evidence type="ECO:0000313" key="7">
    <source>
        <dbReference type="EMBL" id="ADG97875.1"/>
    </source>
</evidence>
<evidence type="ECO:0000256" key="3">
    <source>
        <dbReference type="ARBA" id="ARBA00023172"/>
    </source>
</evidence>
<dbReference type="GO" id="GO:0003677">
    <property type="term" value="F:DNA binding"/>
    <property type="evidence" value="ECO:0007669"/>
    <property type="project" value="UniProtKB-UniRule"/>
</dbReference>
<gene>
    <name evidence="7" type="ordered locus">Srot_1411</name>
</gene>
<feature type="domain" description="Core-binding (CB)" evidence="6">
    <location>
        <begin position="77"/>
        <end position="171"/>
    </location>
</feature>
<dbReference type="PANTHER" id="PTHR30349">
    <property type="entry name" value="PHAGE INTEGRASE-RELATED"/>
    <property type="match status" value="1"/>
</dbReference>
<keyword evidence="8" id="KW-1185">Reference proteome</keyword>
<dbReference type="GO" id="GO:0006310">
    <property type="term" value="P:DNA recombination"/>
    <property type="evidence" value="ECO:0007669"/>
    <property type="project" value="UniProtKB-KW"/>
</dbReference>
<dbReference type="SUPFAM" id="SSF56349">
    <property type="entry name" value="DNA breaking-rejoining enzymes"/>
    <property type="match status" value="1"/>
</dbReference>
<proteinExistence type="inferred from homology"/>
<dbReference type="EMBL" id="CP001958">
    <property type="protein sequence ID" value="ADG97875.1"/>
    <property type="molecule type" value="Genomic_DNA"/>
</dbReference>
<dbReference type="Gene3D" id="1.10.150.130">
    <property type="match status" value="1"/>
</dbReference>
<sequence>MARQQLPPQIKKVELSQREGGKPAIRYQVTVDVGTDPITGKRRQARKRFATEQQARAFLANTQAEVSQGLYVHQNELTVKHACADWLSSRHNIKPKTRSGYEQALMPVISQLGHLEVQKLAKRHIDTLVSALREGKVKRGEEGGAKFHKPWSARSVNYMLLTIGMVLEDLKEQGVLSRNVASLVTRIKQQRTVFTTFTAAETQQVLASIEQDRLRHAWHLALSGLRRAEIAGLRWDDVDLRAKTLTIKHTIVSVGGKAVEQDDGKTEKSGRTLPLTAPLLAELKAAKARQSTEKLAFGPAYQGGDHVVCDEAGRLYHPDTLTSKWAQAVKAVPDVPKIRLHDARHTCGTLMHLQGVPIAVISAWLGHADASFTMRTYVHSQPNALRDAALTLGRVVTICDKNQLDAQGQRITGYASAQFRTENLAPPAGLEPATVRLTVGCSAN</sequence>
<comment type="similarity">
    <text evidence="1">Belongs to the 'phage' integrase family.</text>
</comment>
<dbReference type="InterPro" id="IPR044068">
    <property type="entry name" value="CB"/>
</dbReference>
<evidence type="ECO:0000256" key="4">
    <source>
        <dbReference type="PROSITE-ProRule" id="PRU01248"/>
    </source>
</evidence>
<dbReference type="STRING" id="640132.Srot_1411"/>
<name>D6Z7E5_SEGRD</name>
<dbReference type="Proteomes" id="UP000002247">
    <property type="component" value="Chromosome"/>
</dbReference>
<dbReference type="GO" id="GO:0015074">
    <property type="term" value="P:DNA integration"/>
    <property type="evidence" value="ECO:0007669"/>
    <property type="project" value="InterPro"/>
</dbReference>
<dbReference type="Pfam" id="PF00589">
    <property type="entry name" value="Phage_integrase"/>
    <property type="match status" value="1"/>
</dbReference>